<comment type="caution">
    <text evidence="1">The sequence shown here is derived from an EMBL/GenBank/DDBJ whole genome shotgun (WGS) entry which is preliminary data.</text>
</comment>
<protein>
    <recommendedName>
        <fullName evidence="3">DNA-binding protein</fullName>
    </recommendedName>
</protein>
<dbReference type="RefSeq" id="WP_145720316.1">
    <property type="nucleotide sequence ID" value="NZ_BSPF01000014.1"/>
</dbReference>
<organism evidence="1 2">
    <name type="scientific">Mesorhizobium tianshanense</name>
    <dbReference type="NCBI Taxonomy" id="39844"/>
    <lineage>
        <taxon>Bacteria</taxon>
        <taxon>Pseudomonadati</taxon>
        <taxon>Pseudomonadota</taxon>
        <taxon>Alphaproteobacteria</taxon>
        <taxon>Hyphomicrobiales</taxon>
        <taxon>Phyllobacteriaceae</taxon>
        <taxon>Mesorhizobium</taxon>
    </lineage>
</organism>
<dbReference type="Proteomes" id="UP000317122">
    <property type="component" value="Unassembled WGS sequence"/>
</dbReference>
<name>A0A562NLH0_9HYPH</name>
<evidence type="ECO:0000313" key="2">
    <source>
        <dbReference type="Proteomes" id="UP000317122"/>
    </source>
</evidence>
<dbReference type="AlphaFoldDB" id="A0A562NLH0"/>
<sequence length="66" mass="7588">MRTIKQAEDHDIVWTLEAIGKIINRDKRAVEYLINRYPNFPVKKAVGGYVASRKALLAFLLEKEDA</sequence>
<gene>
    <name evidence="1" type="ORF">IQ26_04258</name>
</gene>
<dbReference type="EMBL" id="VLKT01000027">
    <property type="protein sequence ID" value="TWI33049.1"/>
    <property type="molecule type" value="Genomic_DNA"/>
</dbReference>
<evidence type="ECO:0000313" key="1">
    <source>
        <dbReference type="EMBL" id="TWI33049.1"/>
    </source>
</evidence>
<keyword evidence="2" id="KW-1185">Reference proteome</keyword>
<evidence type="ECO:0008006" key="3">
    <source>
        <dbReference type="Google" id="ProtNLM"/>
    </source>
</evidence>
<accession>A0A562NLH0</accession>
<reference evidence="1 2" key="1">
    <citation type="journal article" date="2015" name="Stand. Genomic Sci.">
        <title>Genomic Encyclopedia of Bacterial and Archaeal Type Strains, Phase III: the genomes of soil and plant-associated and newly described type strains.</title>
        <authorList>
            <person name="Whitman W.B."/>
            <person name="Woyke T."/>
            <person name="Klenk H.P."/>
            <person name="Zhou Y."/>
            <person name="Lilburn T.G."/>
            <person name="Beck B.J."/>
            <person name="De Vos P."/>
            <person name="Vandamme P."/>
            <person name="Eisen J.A."/>
            <person name="Garrity G."/>
            <person name="Hugenholtz P."/>
            <person name="Kyrpides N.C."/>
        </authorList>
    </citation>
    <scope>NUCLEOTIDE SEQUENCE [LARGE SCALE GENOMIC DNA]</scope>
    <source>
        <strain evidence="1 2">CGMCC 1.2546</strain>
    </source>
</reference>
<proteinExistence type="predicted"/>